<gene>
    <name evidence="2" type="ORF">C7402_105197</name>
</gene>
<evidence type="ECO:0000313" key="2">
    <source>
        <dbReference type="EMBL" id="PVX84356.1"/>
    </source>
</evidence>
<evidence type="ECO:0000256" key="1">
    <source>
        <dbReference type="SAM" id="Phobius"/>
    </source>
</evidence>
<keyword evidence="1" id="KW-0472">Membrane</keyword>
<feature type="transmembrane region" description="Helical" evidence="1">
    <location>
        <begin position="6"/>
        <end position="24"/>
    </location>
</feature>
<dbReference type="RefSeq" id="WP_116610914.1">
    <property type="nucleotide sequence ID" value="NZ_QEOB01000005.1"/>
</dbReference>
<organism evidence="2 3">
    <name type="scientific">Paraburkholderia unamae</name>
    <dbReference type="NCBI Taxonomy" id="219649"/>
    <lineage>
        <taxon>Bacteria</taxon>
        <taxon>Pseudomonadati</taxon>
        <taxon>Pseudomonadota</taxon>
        <taxon>Betaproteobacteria</taxon>
        <taxon>Burkholderiales</taxon>
        <taxon>Burkholderiaceae</taxon>
        <taxon>Paraburkholderia</taxon>
    </lineage>
</organism>
<reference evidence="2 3" key="1">
    <citation type="submission" date="2018-05" db="EMBL/GenBank/DDBJ databases">
        <title>Genomic Encyclopedia of Type Strains, Phase IV (KMG-V): Genome sequencing to study the core and pangenomes of soil and plant-associated prokaryotes.</title>
        <authorList>
            <person name="Whitman W."/>
        </authorList>
    </citation>
    <scope>NUCLEOTIDE SEQUENCE [LARGE SCALE GENOMIC DNA]</scope>
    <source>
        <strain evidence="2 3">SCZa-39</strain>
    </source>
</reference>
<keyword evidence="1" id="KW-0812">Transmembrane</keyword>
<proteinExistence type="predicted"/>
<comment type="caution">
    <text evidence="2">The sequence shown here is derived from an EMBL/GenBank/DDBJ whole genome shotgun (WGS) entry which is preliminary data.</text>
</comment>
<keyword evidence="1" id="KW-1133">Transmembrane helix</keyword>
<sequence length="96" mass="10444">MLNELGTLLISVVILGVLIWAAMLPGVYRTLMIAGNVMWAFMSFIVPLAGAAIWFHDGAVIHAALVLLVVMPLMAWPYVLFGWPRLKLALSGQPIA</sequence>
<evidence type="ECO:0000313" key="3">
    <source>
        <dbReference type="Proteomes" id="UP000245712"/>
    </source>
</evidence>
<protein>
    <submittedName>
        <fullName evidence="2">Uncharacterized protein</fullName>
    </submittedName>
</protein>
<dbReference type="EMBL" id="QEOB01000005">
    <property type="protein sequence ID" value="PVX84356.1"/>
    <property type="molecule type" value="Genomic_DNA"/>
</dbReference>
<name>A0ABX5KTL4_9BURK</name>
<feature type="transmembrane region" description="Helical" evidence="1">
    <location>
        <begin position="61"/>
        <end position="81"/>
    </location>
</feature>
<accession>A0ABX5KTL4</accession>
<keyword evidence="3" id="KW-1185">Reference proteome</keyword>
<feature type="transmembrane region" description="Helical" evidence="1">
    <location>
        <begin position="36"/>
        <end position="55"/>
    </location>
</feature>
<dbReference type="Proteomes" id="UP000245712">
    <property type="component" value="Unassembled WGS sequence"/>
</dbReference>